<sequence>MVGSIFLPSKGELICFVGTEGFSVCNPSTRELVKLACYTIIPPTCNGIAFGYIKERNEYILVIGCEVIRWTDGCCLKDRSWKVVSAKCPYYLRSWGVLVVNMFYWIGYRDKNNNRNNDAIVSFDSGKEEFGTVVLPEGRFHPERARVLREIKEMLCLVDLSGDYSTMDMWVLQDSKNYMWVKEYRIDLGRFLDKGFITPMYQREGKILINVNSESLEWYDVENKCSKSIDDLRLGRWIWCGLCTDGLFSLGS</sequence>
<dbReference type="InterPro" id="IPR050796">
    <property type="entry name" value="SCF_F-box_component"/>
</dbReference>
<name>A0A1J6HWC2_NICAT</name>
<keyword evidence="3" id="KW-1185">Reference proteome</keyword>
<dbReference type="Proteomes" id="UP000187609">
    <property type="component" value="Unassembled WGS sequence"/>
</dbReference>
<dbReference type="OMA" id="SESLEWY"/>
<proteinExistence type="predicted"/>
<reference evidence="2" key="1">
    <citation type="submission" date="2016-11" db="EMBL/GenBank/DDBJ databases">
        <title>The genome of Nicotiana attenuata.</title>
        <authorList>
            <person name="Xu S."/>
            <person name="Brockmoeller T."/>
            <person name="Gaquerel E."/>
            <person name="Navarro A."/>
            <person name="Kuhl H."/>
            <person name="Gase K."/>
            <person name="Ling Z."/>
            <person name="Zhou W."/>
            <person name="Kreitzer C."/>
            <person name="Stanke M."/>
            <person name="Tang H."/>
            <person name="Lyons E."/>
            <person name="Pandey P."/>
            <person name="Pandey S.P."/>
            <person name="Timmermann B."/>
            <person name="Baldwin I.T."/>
        </authorList>
    </citation>
    <scope>NUCLEOTIDE SEQUENCE [LARGE SCALE GENOMIC DNA]</scope>
    <source>
        <strain evidence="2">UT</strain>
    </source>
</reference>
<evidence type="ECO:0000313" key="3">
    <source>
        <dbReference type="Proteomes" id="UP000187609"/>
    </source>
</evidence>
<dbReference type="PANTHER" id="PTHR31672:SF13">
    <property type="entry name" value="F-BOX PROTEIN CPR30-LIKE"/>
    <property type="match status" value="1"/>
</dbReference>
<evidence type="ECO:0000259" key="1">
    <source>
        <dbReference type="Pfam" id="PF08268"/>
    </source>
</evidence>
<dbReference type="NCBIfam" id="TIGR01640">
    <property type="entry name" value="F_box_assoc_1"/>
    <property type="match status" value="1"/>
</dbReference>
<protein>
    <recommendedName>
        <fullName evidence="1">F-box associated beta-propeller type 3 domain-containing protein</fullName>
    </recommendedName>
</protein>
<dbReference type="InterPro" id="IPR017451">
    <property type="entry name" value="F-box-assoc_interact_dom"/>
</dbReference>
<dbReference type="Pfam" id="PF08268">
    <property type="entry name" value="FBA_3"/>
    <property type="match status" value="1"/>
</dbReference>
<gene>
    <name evidence="2" type="ORF">A4A49_04489</name>
</gene>
<dbReference type="EMBL" id="MJEQ01037193">
    <property type="protein sequence ID" value="OIS96619.1"/>
    <property type="molecule type" value="Genomic_DNA"/>
</dbReference>
<comment type="caution">
    <text evidence="2">The sequence shown here is derived from an EMBL/GenBank/DDBJ whole genome shotgun (WGS) entry which is preliminary data.</text>
</comment>
<dbReference type="STRING" id="49451.A0A1J6HWC2"/>
<organism evidence="2 3">
    <name type="scientific">Nicotiana attenuata</name>
    <name type="common">Coyote tobacco</name>
    <dbReference type="NCBI Taxonomy" id="49451"/>
    <lineage>
        <taxon>Eukaryota</taxon>
        <taxon>Viridiplantae</taxon>
        <taxon>Streptophyta</taxon>
        <taxon>Embryophyta</taxon>
        <taxon>Tracheophyta</taxon>
        <taxon>Spermatophyta</taxon>
        <taxon>Magnoliopsida</taxon>
        <taxon>eudicotyledons</taxon>
        <taxon>Gunneridae</taxon>
        <taxon>Pentapetalae</taxon>
        <taxon>asterids</taxon>
        <taxon>lamiids</taxon>
        <taxon>Solanales</taxon>
        <taxon>Solanaceae</taxon>
        <taxon>Nicotianoideae</taxon>
        <taxon>Nicotianeae</taxon>
        <taxon>Nicotiana</taxon>
    </lineage>
</organism>
<evidence type="ECO:0000313" key="2">
    <source>
        <dbReference type="EMBL" id="OIS96619.1"/>
    </source>
</evidence>
<dbReference type="AlphaFoldDB" id="A0A1J6HWC2"/>
<feature type="domain" description="F-box associated beta-propeller type 3" evidence="1">
    <location>
        <begin position="13"/>
        <end position="183"/>
    </location>
</feature>
<dbReference type="Gramene" id="OIS96619">
    <property type="protein sequence ID" value="OIS96619"/>
    <property type="gene ID" value="A4A49_04489"/>
</dbReference>
<dbReference type="PANTHER" id="PTHR31672">
    <property type="entry name" value="BNACNNG10540D PROTEIN"/>
    <property type="match status" value="1"/>
</dbReference>
<dbReference type="InterPro" id="IPR013187">
    <property type="entry name" value="F-box-assoc_dom_typ3"/>
</dbReference>
<accession>A0A1J6HWC2</accession>